<keyword evidence="8" id="KW-1185">Reference proteome</keyword>
<evidence type="ECO:0000256" key="4">
    <source>
        <dbReference type="ARBA" id="ARBA00022989"/>
    </source>
</evidence>
<dbReference type="EMBL" id="CALTRL010002337">
    <property type="protein sequence ID" value="CAH7675423.1"/>
    <property type="molecule type" value="Genomic_DNA"/>
</dbReference>
<feature type="transmembrane region" description="Helical" evidence="6">
    <location>
        <begin position="392"/>
        <end position="413"/>
    </location>
</feature>
<name>A0AAV0B1V7_PHAPC</name>
<proteinExistence type="inferred from homology"/>
<feature type="transmembrane region" description="Helical" evidence="6">
    <location>
        <begin position="304"/>
        <end position="329"/>
    </location>
</feature>
<evidence type="ECO:0000256" key="2">
    <source>
        <dbReference type="ARBA" id="ARBA00010199"/>
    </source>
</evidence>
<dbReference type="PANTHER" id="PTHR11206">
    <property type="entry name" value="MULTIDRUG RESISTANCE PROTEIN"/>
    <property type="match status" value="1"/>
</dbReference>
<dbReference type="Pfam" id="PF01554">
    <property type="entry name" value="MatE"/>
    <property type="match status" value="2"/>
</dbReference>
<comment type="similarity">
    <text evidence="2">Belongs to the multi antimicrobial extrusion (MATE) (TC 2.A.66.1) family.</text>
</comment>
<feature type="transmembrane region" description="Helical" evidence="6">
    <location>
        <begin position="129"/>
        <end position="153"/>
    </location>
</feature>
<reference evidence="7" key="1">
    <citation type="submission" date="2022-06" db="EMBL/GenBank/DDBJ databases">
        <authorList>
            <consortium name="SYNGENTA / RWTH Aachen University"/>
        </authorList>
    </citation>
    <scope>NUCLEOTIDE SEQUENCE</scope>
</reference>
<evidence type="ECO:0000256" key="6">
    <source>
        <dbReference type="SAM" id="Phobius"/>
    </source>
</evidence>
<feature type="transmembrane region" description="Helical" evidence="6">
    <location>
        <begin position="449"/>
        <end position="470"/>
    </location>
</feature>
<evidence type="ECO:0000313" key="7">
    <source>
        <dbReference type="EMBL" id="CAH7675423.1"/>
    </source>
</evidence>
<feature type="transmembrane region" description="Helical" evidence="6">
    <location>
        <begin position="425"/>
        <end position="443"/>
    </location>
</feature>
<dbReference type="CDD" id="cd13132">
    <property type="entry name" value="MATE_eukaryotic"/>
    <property type="match status" value="1"/>
</dbReference>
<feature type="transmembrane region" description="Helical" evidence="6">
    <location>
        <begin position="192"/>
        <end position="214"/>
    </location>
</feature>
<dbReference type="InterPro" id="IPR002528">
    <property type="entry name" value="MATE_fam"/>
</dbReference>
<feature type="transmembrane region" description="Helical" evidence="6">
    <location>
        <begin position="165"/>
        <end position="180"/>
    </location>
</feature>
<keyword evidence="3 6" id="KW-0812">Transmembrane</keyword>
<keyword evidence="5 6" id="KW-0472">Membrane</keyword>
<sequence length="520" mass="56560">MTNQLVLSEHLQETTTLISNDQIVRYGNQSYHEKFEYKDIASEIRVLATYATPIIGTHLLENSLLIVSVISVGHLGTIELAAASLANITANCGAISINIGFASALDTLCTQAFTSGNPSRTSHYAMRTLLILCLFLVPEFIFFWNAEAIFLLLQQNPPVAQKASQYLRVLSFGLPGYAVFEVTRRWLQSQRLMLPPTIIVLFVAPLNVFLSYLMVWGPETTRIGFIGAPLATAISFTLMGFLGVLYCIFFAPKTAWGGFTRDIFRDLGTNFKLGLSGFTMVASEWWCWEIIGIASSLLGPSTLAAQSIITAISTLLFQFPYATAAAAAVRCGNFLGEGLAQKSKLAAYSAFALGIIVGTINMTFMVCFRRVLGNLFSSEQEVVDIVADVLPLVALFQIPDGLSVVLSGVLRGVGKPNIGALINAAGYYVVGLPIGLALTFSTLNLGAYGLWMGMTAAMTSTSIIFTIYVSNMSFEKVMIKSRARMDKFDFITGQNNVINNSNINHFDQNSKYAGSYGSCN</sequence>
<dbReference type="GO" id="GO:0015297">
    <property type="term" value="F:antiporter activity"/>
    <property type="evidence" value="ECO:0007669"/>
    <property type="project" value="InterPro"/>
</dbReference>
<keyword evidence="4 6" id="KW-1133">Transmembrane helix</keyword>
<evidence type="ECO:0000256" key="5">
    <source>
        <dbReference type="ARBA" id="ARBA00023136"/>
    </source>
</evidence>
<dbReference type="GO" id="GO:0042910">
    <property type="term" value="F:xenobiotic transmembrane transporter activity"/>
    <property type="evidence" value="ECO:0007669"/>
    <property type="project" value="InterPro"/>
</dbReference>
<dbReference type="GO" id="GO:1990961">
    <property type="term" value="P:xenobiotic detoxification by transmembrane export across the plasma membrane"/>
    <property type="evidence" value="ECO:0007669"/>
    <property type="project" value="InterPro"/>
</dbReference>
<feature type="transmembrane region" description="Helical" evidence="6">
    <location>
        <begin position="350"/>
        <end position="372"/>
    </location>
</feature>
<evidence type="ECO:0000256" key="3">
    <source>
        <dbReference type="ARBA" id="ARBA00022692"/>
    </source>
</evidence>
<accession>A0AAV0B1V7</accession>
<organism evidence="7 8">
    <name type="scientific">Phakopsora pachyrhizi</name>
    <name type="common">Asian soybean rust disease fungus</name>
    <dbReference type="NCBI Taxonomy" id="170000"/>
    <lineage>
        <taxon>Eukaryota</taxon>
        <taxon>Fungi</taxon>
        <taxon>Dikarya</taxon>
        <taxon>Basidiomycota</taxon>
        <taxon>Pucciniomycotina</taxon>
        <taxon>Pucciniomycetes</taxon>
        <taxon>Pucciniales</taxon>
        <taxon>Phakopsoraceae</taxon>
        <taxon>Phakopsora</taxon>
    </lineage>
</organism>
<comment type="caution">
    <text evidence="7">The sequence shown here is derived from an EMBL/GenBank/DDBJ whole genome shotgun (WGS) entry which is preliminary data.</text>
</comment>
<protein>
    <submittedName>
        <fullName evidence="7">Mate-domain-containing protein</fullName>
    </submittedName>
</protein>
<dbReference type="InterPro" id="IPR045069">
    <property type="entry name" value="MATE_euk"/>
</dbReference>
<feature type="transmembrane region" description="Helical" evidence="6">
    <location>
        <begin position="226"/>
        <end position="252"/>
    </location>
</feature>
<dbReference type="GO" id="GO:0016020">
    <property type="term" value="C:membrane"/>
    <property type="evidence" value="ECO:0007669"/>
    <property type="project" value="UniProtKB-SubCell"/>
</dbReference>
<dbReference type="NCBIfam" id="TIGR00797">
    <property type="entry name" value="matE"/>
    <property type="match status" value="1"/>
</dbReference>
<gene>
    <name evidence="7" type="ORF">PPACK8108_LOCUS10433</name>
</gene>
<evidence type="ECO:0000256" key="1">
    <source>
        <dbReference type="ARBA" id="ARBA00004141"/>
    </source>
</evidence>
<evidence type="ECO:0000313" key="8">
    <source>
        <dbReference type="Proteomes" id="UP001153365"/>
    </source>
</evidence>
<comment type="subcellular location">
    <subcellularLocation>
        <location evidence="1">Membrane</location>
        <topology evidence="1">Multi-pass membrane protein</topology>
    </subcellularLocation>
</comment>
<dbReference type="Proteomes" id="UP001153365">
    <property type="component" value="Unassembled WGS sequence"/>
</dbReference>
<dbReference type="AlphaFoldDB" id="A0AAV0B1V7"/>
<feature type="transmembrane region" description="Helical" evidence="6">
    <location>
        <begin position="273"/>
        <end position="298"/>
    </location>
</feature>